<reference evidence="3" key="1">
    <citation type="submission" date="2021-06" db="EMBL/GenBank/DDBJ databases">
        <authorList>
            <person name="Kallberg Y."/>
            <person name="Tangrot J."/>
            <person name="Rosling A."/>
        </authorList>
    </citation>
    <scope>NUCLEOTIDE SEQUENCE</scope>
    <source>
        <strain evidence="3">FL130A</strain>
    </source>
</reference>
<dbReference type="InterPro" id="IPR000719">
    <property type="entry name" value="Prot_kinase_dom"/>
</dbReference>
<feature type="coiled-coil region" evidence="1">
    <location>
        <begin position="154"/>
        <end position="181"/>
    </location>
</feature>
<comment type="caution">
    <text evidence="3">The sequence shown here is derived from an EMBL/GenBank/DDBJ whole genome shotgun (WGS) entry which is preliminary data.</text>
</comment>
<dbReference type="SUPFAM" id="SSF56112">
    <property type="entry name" value="Protein kinase-like (PK-like)"/>
    <property type="match status" value="1"/>
</dbReference>
<dbReference type="Gene3D" id="1.10.510.10">
    <property type="entry name" value="Transferase(Phosphotransferase) domain 1"/>
    <property type="match status" value="1"/>
</dbReference>
<evidence type="ECO:0000313" key="3">
    <source>
        <dbReference type="EMBL" id="CAG8627539.1"/>
    </source>
</evidence>
<dbReference type="InterPro" id="IPR011009">
    <property type="entry name" value="Kinase-like_dom_sf"/>
</dbReference>
<dbReference type="PROSITE" id="PS50011">
    <property type="entry name" value="PROTEIN_KINASE_DOM"/>
    <property type="match status" value="1"/>
</dbReference>
<keyword evidence="1" id="KW-0175">Coiled coil</keyword>
<feature type="non-terminal residue" evidence="3">
    <location>
        <position position="1"/>
    </location>
</feature>
<accession>A0A9N9D675</accession>
<dbReference type="OrthoDB" id="6718656at2759"/>
<dbReference type="InterPro" id="IPR001245">
    <property type="entry name" value="Ser-Thr/Tyr_kinase_cat_dom"/>
</dbReference>
<sequence>MADEIRKTEARKQIETIKSLTDSIVSQGFNSKFLSQNAKKYKPDCVSFANRMQNIGEKGKEFVKNLESEELEVAMIKYKLSSAVEALKNFQGLASNIHMFILQQQSPINLNRPNPAEDFRIQRLLVDYHSRLDDSIECLSVAFLAMQIQKPLSIEEQEELLRGLKADVEKELTVLEEIKSQQTNTNRTRWLELAIEHNHLRFIPYDQIVIDKFLKCGGFGIVYKAFWDDTPIVLKQLFNQTDFIEEIRLHKRVHDGDYIVKLHGITKDTDGNLGMIMKYTAHGDLRDYLKTQGNSLTWHQKIVLAKQIAIGLSFIHREKIMHR</sequence>
<evidence type="ECO:0000259" key="2">
    <source>
        <dbReference type="PROSITE" id="PS50011"/>
    </source>
</evidence>
<protein>
    <submittedName>
        <fullName evidence="3">278_t:CDS:1</fullName>
    </submittedName>
</protein>
<dbReference type="Pfam" id="PF07714">
    <property type="entry name" value="PK_Tyr_Ser-Thr"/>
    <property type="match status" value="1"/>
</dbReference>
<dbReference type="AlphaFoldDB" id="A0A9N9D675"/>
<dbReference type="GO" id="GO:0005524">
    <property type="term" value="F:ATP binding"/>
    <property type="evidence" value="ECO:0007669"/>
    <property type="project" value="InterPro"/>
</dbReference>
<dbReference type="PANTHER" id="PTHR44329">
    <property type="entry name" value="SERINE/THREONINE-PROTEIN KINASE TNNI3K-RELATED"/>
    <property type="match status" value="1"/>
</dbReference>
<dbReference type="EMBL" id="CAJVPS010006650">
    <property type="protein sequence ID" value="CAG8627539.1"/>
    <property type="molecule type" value="Genomic_DNA"/>
</dbReference>
<organism evidence="3 4">
    <name type="scientific">Ambispora leptoticha</name>
    <dbReference type="NCBI Taxonomy" id="144679"/>
    <lineage>
        <taxon>Eukaryota</taxon>
        <taxon>Fungi</taxon>
        <taxon>Fungi incertae sedis</taxon>
        <taxon>Mucoromycota</taxon>
        <taxon>Glomeromycotina</taxon>
        <taxon>Glomeromycetes</taxon>
        <taxon>Archaeosporales</taxon>
        <taxon>Ambisporaceae</taxon>
        <taxon>Ambispora</taxon>
    </lineage>
</organism>
<dbReference type="Proteomes" id="UP000789508">
    <property type="component" value="Unassembled WGS sequence"/>
</dbReference>
<evidence type="ECO:0000256" key="1">
    <source>
        <dbReference type="SAM" id="Coils"/>
    </source>
</evidence>
<evidence type="ECO:0000313" key="4">
    <source>
        <dbReference type="Proteomes" id="UP000789508"/>
    </source>
</evidence>
<gene>
    <name evidence="3" type="ORF">ALEPTO_LOCUS9224</name>
</gene>
<dbReference type="InterPro" id="IPR051681">
    <property type="entry name" value="Ser/Thr_Kinases-Pseudokinases"/>
</dbReference>
<dbReference type="GO" id="GO:0004674">
    <property type="term" value="F:protein serine/threonine kinase activity"/>
    <property type="evidence" value="ECO:0007669"/>
    <property type="project" value="TreeGrafter"/>
</dbReference>
<name>A0A9N9D675_9GLOM</name>
<feature type="domain" description="Protein kinase" evidence="2">
    <location>
        <begin position="208"/>
        <end position="323"/>
    </location>
</feature>
<proteinExistence type="predicted"/>
<keyword evidence="4" id="KW-1185">Reference proteome</keyword>